<dbReference type="GO" id="GO:0016020">
    <property type="term" value="C:membrane"/>
    <property type="evidence" value="ECO:0007669"/>
    <property type="project" value="UniProtKB-UniRule"/>
</dbReference>
<dbReference type="Gene3D" id="3.30.450.20">
    <property type="entry name" value="PAS domain"/>
    <property type="match status" value="3"/>
</dbReference>
<evidence type="ECO:0000313" key="7">
    <source>
        <dbReference type="EMBL" id="MPR29217.1"/>
    </source>
</evidence>
<dbReference type="SUPFAM" id="SSF141868">
    <property type="entry name" value="EAL domain-like"/>
    <property type="match status" value="1"/>
</dbReference>
<feature type="transmembrane region" description="Helical" evidence="1">
    <location>
        <begin position="172"/>
        <end position="195"/>
    </location>
</feature>
<evidence type="ECO:0000259" key="5">
    <source>
        <dbReference type="PROSITE" id="PS50887"/>
    </source>
</evidence>
<dbReference type="InterPro" id="IPR035965">
    <property type="entry name" value="PAS-like_dom_sf"/>
</dbReference>
<feature type="domain" description="PAC" evidence="3">
    <location>
        <begin position="326"/>
        <end position="378"/>
    </location>
</feature>
<dbReference type="SUPFAM" id="SSF55785">
    <property type="entry name" value="PYP-like sensor domain (PAS domain)"/>
    <property type="match status" value="3"/>
</dbReference>
<dbReference type="InterPro" id="IPR043128">
    <property type="entry name" value="Rev_trsase/Diguanyl_cyclase"/>
</dbReference>
<dbReference type="InterPro" id="IPR005330">
    <property type="entry name" value="MHYT_dom"/>
</dbReference>
<dbReference type="SMART" id="SM00267">
    <property type="entry name" value="GGDEF"/>
    <property type="match status" value="1"/>
</dbReference>
<feature type="domain" description="PAC" evidence="3">
    <location>
        <begin position="578"/>
        <end position="625"/>
    </location>
</feature>
<feature type="domain" description="PAC" evidence="3">
    <location>
        <begin position="454"/>
        <end position="507"/>
    </location>
</feature>
<dbReference type="Proteomes" id="UP000403266">
    <property type="component" value="Unassembled WGS sequence"/>
</dbReference>
<sequence>MTHVGTHDGTLVGLSVLIATVASYTALDLAGRVHASHGWAKHAWLATAALAMGGGVWAMHFVAMLAFSLPGMHVDYDLSLTAVSLVLPILATGFSFYLVAWTDSGLPALIRSGLAMGAGIVGMHYTGMAAMRMAADLSHETLWVAASVLIAIGASTTALWLAFRKVGLAQRLLAAPVMGLAIAGMHYAAMKGAILTAHSPMDEAHGLASLSQTSLAIAVAATTFSILFLALVAALFDRRFAALAEREALALRESEERYRALLEASAVVVWFAAPSGMITRSHGWTKLCGQTEREYADLGWLNVVHPDDQGRVISLWQRALSSAGFYQGEFRVRNPNGEYRWVQASAVPRKNSDGTILEWVGSISDIHARRLAEERLQASEQRLRLAIETTGLGIWDVDLVTGEREWTPETRAIVGVAADAPIKPDTFMNCVHPDDRGRVGQREYGASSTSERGYSDTYRILRADTGEERWVTISGRTLTDDNGQPVRRIGTIQDVTQHKQAEDALRTSEERLGLALYAGRMFAWEQNLATNYVMRSPHALTLLGVGSGPLSEFLERVHPDDRFSRSQFVDRISAGGVETMEFRYRLSDGKTIWLGSRGEQAGPDRIVGVTFDITDRKMAEAELWRVANHDALTGLPNRALFQQRLDQALNEAAKNCGRVSLLLIDLDHFKDVNDALGHDAGDALLKRTAACLQSSVRSCDTVARFGGDEFAIVFTQLPTVERASERAQEIIEKLREPFIYEGRTFASKASIGIAAFPDHGSTAKDLLKDADIALYRAKAQGRNCAVIYTTELRTAVEQRLSLAHDVREALSRGHIIPFYQPKVCLSTGKVIGFEALARWQHPSKVILTPASFGAIFNEPEPAMEVGRHLMARVASDMRAWLDAGLNPGRVAVNLSAAEFMQPDLADYILRLLAEKDIPLKNFEVEVTETVLLGRRSEVAAAILEQLHQQGVLIALDDFGTGYASLTHLKQFPVDHVKIDRSFIMNLEQDAGDEAIVAAVVGLGRSLNLQVTAEGVETEGQAQRLRTLGCQNAQGYLYAKPMNAADVPAFLSKRMIGTHHPGNIRLVDTPS</sequence>
<dbReference type="SMART" id="SM00052">
    <property type="entry name" value="EAL"/>
    <property type="match status" value="1"/>
</dbReference>
<comment type="caution">
    <text evidence="1">Lacks conserved residue(s) required for the propagation of feature annotation.</text>
</comment>
<dbReference type="InterPro" id="IPR000014">
    <property type="entry name" value="PAS"/>
</dbReference>
<comment type="caution">
    <text evidence="7">The sequence shown here is derived from an EMBL/GenBank/DDBJ whole genome shotgun (WGS) entry which is preliminary data.</text>
</comment>
<dbReference type="InterPro" id="IPR035919">
    <property type="entry name" value="EAL_sf"/>
</dbReference>
<dbReference type="PROSITE" id="PS50883">
    <property type="entry name" value="EAL"/>
    <property type="match status" value="1"/>
</dbReference>
<feature type="transmembrane region" description="Helical" evidence="1">
    <location>
        <begin position="43"/>
        <end position="67"/>
    </location>
</feature>
<feature type="domain" description="EAL" evidence="4">
    <location>
        <begin position="799"/>
        <end position="1054"/>
    </location>
</feature>
<dbReference type="CDD" id="cd01948">
    <property type="entry name" value="EAL"/>
    <property type="match status" value="1"/>
</dbReference>
<dbReference type="Pfam" id="PF03707">
    <property type="entry name" value="MHYT"/>
    <property type="match status" value="2"/>
</dbReference>
<dbReference type="Pfam" id="PF08447">
    <property type="entry name" value="PAS_3"/>
    <property type="match status" value="2"/>
</dbReference>
<organism evidence="7 8">
    <name type="scientific">Microvirga tunisiensis</name>
    <dbReference type="NCBI Taxonomy" id="2108360"/>
    <lineage>
        <taxon>Bacteria</taxon>
        <taxon>Pseudomonadati</taxon>
        <taxon>Pseudomonadota</taxon>
        <taxon>Alphaproteobacteria</taxon>
        <taxon>Hyphomicrobiales</taxon>
        <taxon>Methylobacteriaceae</taxon>
        <taxon>Microvirga</taxon>
    </lineage>
</organism>
<dbReference type="PANTHER" id="PTHR44757:SF2">
    <property type="entry name" value="BIOFILM ARCHITECTURE MAINTENANCE PROTEIN MBAA"/>
    <property type="match status" value="1"/>
</dbReference>
<dbReference type="CDD" id="cd01949">
    <property type="entry name" value="GGDEF"/>
    <property type="match status" value="1"/>
</dbReference>
<evidence type="ECO:0000313" key="8">
    <source>
        <dbReference type="Proteomes" id="UP000403266"/>
    </source>
</evidence>
<dbReference type="FunFam" id="3.30.450.20:FF:000099">
    <property type="entry name" value="Sensory box sensor histidine kinase"/>
    <property type="match status" value="1"/>
</dbReference>
<dbReference type="InterPro" id="IPR052155">
    <property type="entry name" value="Biofilm_reg_signaling"/>
</dbReference>
<dbReference type="Gene3D" id="2.10.70.100">
    <property type="match status" value="1"/>
</dbReference>
<keyword evidence="1" id="KW-0472">Membrane</keyword>
<dbReference type="AlphaFoldDB" id="A0A5N7MQC0"/>
<dbReference type="NCBIfam" id="TIGR00229">
    <property type="entry name" value="sensory_box"/>
    <property type="match status" value="2"/>
</dbReference>
<feature type="domain" description="GGDEF" evidence="5">
    <location>
        <begin position="657"/>
        <end position="790"/>
    </location>
</feature>
<dbReference type="OrthoDB" id="9814202at2"/>
<dbReference type="InterPro" id="IPR001610">
    <property type="entry name" value="PAC"/>
</dbReference>
<dbReference type="RefSeq" id="WP_152715909.1">
    <property type="nucleotide sequence ID" value="NZ_VOSJ01000221.1"/>
</dbReference>
<evidence type="ECO:0000259" key="6">
    <source>
        <dbReference type="PROSITE" id="PS50924"/>
    </source>
</evidence>
<protein>
    <submittedName>
        <fullName evidence="7">EAL domain-containing protein</fullName>
    </submittedName>
</protein>
<dbReference type="FunFam" id="3.30.70.270:FF:000001">
    <property type="entry name" value="Diguanylate cyclase domain protein"/>
    <property type="match status" value="1"/>
</dbReference>
<dbReference type="InterPro" id="IPR000700">
    <property type="entry name" value="PAS-assoc_C"/>
</dbReference>
<dbReference type="PROSITE" id="PS50113">
    <property type="entry name" value="PAC"/>
    <property type="match status" value="3"/>
</dbReference>
<proteinExistence type="predicted"/>
<dbReference type="GO" id="GO:0003824">
    <property type="term" value="F:catalytic activity"/>
    <property type="evidence" value="ECO:0007669"/>
    <property type="project" value="UniProtKB-ARBA"/>
</dbReference>
<evidence type="ECO:0000259" key="3">
    <source>
        <dbReference type="PROSITE" id="PS50113"/>
    </source>
</evidence>
<dbReference type="Pfam" id="PF00563">
    <property type="entry name" value="EAL"/>
    <property type="match status" value="1"/>
</dbReference>
<feature type="transmembrane region" description="Helical" evidence="1">
    <location>
        <begin position="258"/>
        <end position="278"/>
    </location>
</feature>
<dbReference type="NCBIfam" id="TIGR00254">
    <property type="entry name" value="GGDEF"/>
    <property type="match status" value="1"/>
</dbReference>
<dbReference type="PROSITE" id="PS50924">
    <property type="entry name" value="MHYT"/>
    <property type="match status" value="1"/>
</dbReference>
<dbReference type="PROSITE" id="PS50887">
    <property type="entry name" value="GGDEF"/>
    <property type="match status" value="1"/>
</dbReference>
<dbReference type="SUPFAM" id="SSF55073">
    <property type="entry name" value="Nucleotide cyclase"/>
    <property type="match status" value="1"/>
</dbReference>
<dbReference type="PANTHER" id="PTHR44757">
    <property type="entry name" value="DIGUANYLATE CYCLASE DGCP"/>
    <property type="match status" value="1"/>
</dbReference>
<keyword evidence="8" id="KW-1185">Reference proteome</keyword>
<evidence type="ECO:0000256" key="2">
    <source>
        <dbReference type="SAM" id="MobiDB-lite"/>
    </source>
</evidence>
<dbReference type="InterPro" id="IPR029787">
    <property type="entry name" value="Nucleotide_cyclase"/>
</dbReference>
<keyword evidence="1" id="KW-0812">Transmembrane</keyword>
<dbReference type="InterPro" id="IPR001633">
    <property type="entry name" value="EAL_dom"/>
</dbReference>
<gene>
    <name evidence="7" type="ORF">FS320_29985</name>
</gene>
<accession>A0A5N7MQC0</accession>
<evidence type="ECO:0000259" key="4">
    <source>
        <dbReference type="PROSITE" id="PS50883"/>
    </source>
</evidence>
<evidence type="ECO:0000256" key="1">
    <source>
        <dbReference type="PROSITE-ProRule" id="PRU00244"/>
    </source>
</evidence>
<feature type="region of interest" description="Disordered" evidence="2">
    <location>
        <begin position="432"/>
        <end position="451"/>
    </location>
</feature>
<dbReference type="SMART" id="SM00086">
    <property type="entry name" value="PAC"/>
    <property type="match status" value="3"/>
</dbReference>
<feature type="compositionally biased region" description="Basic and acidic residues" evidence="2">
    <location>
        <begin position="432"/>
        <end position="441"/>
    </location>
</feature>
<dbReference type="InterPro" id="IPR000160">
    <property type="entry name" value="GGDEF_dom"/>
</dbReference>
<feature type="domain" description="MHYT" evidence="6">
    <location>
        <begin position="7"/>
        <end position="196"/>
    </location>
</feature>
<keyword evidence="1" id="KW-1133">Transmembrane helix</keyword>
<feature type="transmembrane region" description="Helical" evidence="1">
    <location>
        <begin position="141"/>
        <end position="163"/>
    </location>
</feature>
<dbReference type="Gene3D" id="3.20.20.450">
    <property type="entry name" value="EAL domain"/>
    <property type="match status" value="1"/>
</dbReference>
<dbReference type="Pfam" id="PF00990">
    <property type="entry name" value="GGDEF"/>
    <property type="match status" value="1"/>
</dbReference>
<feature type="transmembrane region" description="Helical" evidence="1">
    <location>
        <begin position="215"/>
        <end position="237"/>
    </location>
</feature>
<dbReference type="Gene3D" id="3.30.70.270">
    <property type="match status" value="1"/>
</dbReference>
<dbReference type="InterPro" id="IPR013655">
    <property type="entry name" value="PAS_fold_3"/>
</dbReference>
<dbReference type="SMART" id="SM00091">
    <property type="entry name" value="PAS"/>
    <property type="match status" value="2"/>
</dbReference>
<feature type="transmembrane region" description="Helical" evidence="1">
    <location>
        <begin position="79"/>
        <end position="101"/>
    </location>
</feature>
<reference evidence="7 8" key="1">
    <citation type="journal article" date="2019" name="Syst. Appl. Microbiol.">
        <title>Microvirga tunisiensis sp. nov., a root nodule symbiotic bacterium isolated from Lupinus micranthus and L. luteus grown in Northern Tunisia.</title>
        <authorList>
            <person name="Msaddak A."/>
            <person name="Rejili M."/>
            <person name="Duran D."/>
            <person name="Mars M."/>
            <person name="Palacios J.M."/>
            <person name="Ruiz-Argueso T."/>
            <person name="Rey L."/>
            <person name="Imperial J."/>
        </authorList>
    </citation>
    <scope>NUCLEOTIDE SEQUENCE [LARGE SCALE GENOMIC DNA]</scope>
    <source>
        <strain evidence="7 8">Lmie10</strain>
    </source>
</reference>
<dbReference type="EMBL" id="VOSK01000209">
    <property type="protein sequence ID" value="MPR29217.1"/>
    <property type="molecule type" value="Genomic_DNA"/>
</dbReference>
<feature type="transmembrane region" description="Helical" evidence="1">
    <location>
        <begin position="113"/>
        <end position="135"/>
    </location>
</feature>
<dbReference type="CDD" id="cd00130">
    <property type="entry name" value="PAS"/>
    <property type="match status" value="3"/>
</dbReference>
<feature type="transmembrane region" description="Helical" evidence="1">
    <location>
        <begin position="12"/>
        <end position="31"/>
    </location>
</feature>
<name>A0A5N7MQC0_9HYPH</name>